<gene>
    <name evidence="3" type="ORF">BDW59DRAFT_101181</name>
</gene>
<feature type="region of interest" description="Disordered" evidence="1">
    <location>
        <begin position="26"/>
        <end position="74"/>
    </location>
</feature>
<dbReference type="InterPro" id="IPR011009">
    <property type="entry name" value="Kinase-like_dom_sf"/>
</dbReference>
<dbReference type="InterPro" id="IPR000719">
    <property type="entry name" value="Prot_kinase_dom"/>
</dbReference>
<dbReference type="PANTHER" id="PTHR24359">
    <property type="entry name" value="SERINE/THREONINE-PROTEIN KINASE SBK1"/>
    <property type="match status" value="1"/>
</dbReference>
<feature type="domain" description="Protein kinase" evidence="2">
    <location>
        <begin position="239"/>
        <end position="553"/>
    </location>
</feature>
<evidence type="ECO:0000256" key="1">
    <source>
        <dbReference type="SAM" id="MobiDB-lite"/>
    </source>
</evidence>
<dbReference type="EMBL" id="JBFXLS010000056">
    <property type="protein sequence ID" value="KAL2822811.1"/>
    <property type="molecule type" value="Genomic_DNA"/>
</dbReference>
<evidence type="ECO:0000259" key="2">
    <source>
        <dbReference type="PROSITE" id="PS50011"/>
    </source>
</evidence>
<dbReference type="PANTHER" id="PTHR24359:SF1">
    <property type="entry name" value="INHIBITOR OF NUCLEAR FACTOR KAPPA-B KINASE EPSILON SUBUNIT HOMOLOG 1-RELATED"/>
    <property type="match status" value="1"/>
</dbReference>
<evidence type="ECO:0000313" key="3">
    <source>
        <dbReference type="EMBL" id="KAL2822811.1"/>
    </source>
</evidence>
<dbReference type="SMART" id="SM00220">
    <property type="entry name" value="S_TKc"/>
    <property type="match status" value="1"/>
</dbReference>
<keyword evidence="4" id="KW-1185">Reference proteome</keyword>
<comment type="caution">
    <text evidence="3">The sequence shown here is derived from an EMBL/GenBank/DDBJ whole genome shotgun (WGS) entry which is preliminary data.</text>
</comment>
<feature type="compositionally biased region" description="Pro residues" evidence="1">
    <location>
        <begin position="34"/>
        <end position="57"/>
    </location>
</feature>
<feature type="compositionally biased region" description="Low complexity" evidence="1">
    <location>
        <begin position="63"/>
        <end position="74"/>
    </location>
</feature>
<evidence type="ECO:0000313" key="4">
    <source>
        <dbReference type="Proteomes" id="UP001610335"/>
    </source>
</evidence>
<dbReference type="CDD" id="cd00180">
    <property type="entry name" value="PKc"/>
    <property type="match status" value="1"/>
</dbReference>
<accession>A0ABR4I4X6</accession>
<proteinExistence type="predicted"/>
<dbReference type="Pfam" id="PF00069">
    <property type="entry name" value="Pkinase"/>
    <property type="match status" value="1"/>
</dbReference>
<dbReference type="Proteomes" id="UP001610335">
    <property type="component" value="Unassembled WGS sequence"/>
</dbReference>
<sequence length="608" mass="69769">MGVYDYVKPVFLCIFRLFQSSARLSREESQSQHVPPPESPPPGTRPTTSPPPPPPPLIKKESGSSGSENDSGSNTALKRLQECLKSSRVPSSIDKRQTFVPESSLLRLVIENLKEILREESIVDAERVEPTAQLISQRAVKLFAILVDIKKERHITQFLDEGIHDDNLPFMRPTMFKKSASTLLTKQGESMRTLKDWDSQSTYNFETKQYRVLSPIFRTGEHYELHTLDILPFIEPDTESNYKPFRAGGYGEVTQELIHPDHHAFGDPSERKELVVADKRMFHDTDFEPERTVYRALGKSKHPHVIDLLFTYRKGDRQRGGSICHLVFPWADGNLKDYWEKYPMPSLSPQFLLWWLKQMVGIASGLAFFHKFTDAKIGNPRYGRHGDIKAQNILWFEGLDVLKIADLGLASIRGIDSRSNVDPNTVTVSPTYSPPDVERRCQISRKWDIWSLGCLYVEAITHLLLGCEAIEQFSEQRLRDSEFPELRTDPFYSSDYESVRPAVFAWVDRLRRDSRCSTMMYDMLGLIMNEMIVIQPENRSSSKTIFRKLDRILNHACQDNDYLFAPYTGARSAPSELLHSFRSIKSNILQPSKPGRILKNSKSYSWNC</sequence>
<reference evidence="3 4" key="1">
    <citation type="submission" date="2024-07" db="EMBL/GenBank/DDBJ databases">
        <title>Section-level genome sequencing and comparative genomics of Aspergillus sections Usti and Cavernicolus.</title>
        <authorList>
            <consortium name="Lawrence Berkeley National Laboratory"/>
            <person name="Nybo J.L."/>
            <person name="Vesth T.C."/>
            <person name="Theobald S."/>
            <person name="Frisvad J.C."/>
            <person name="Larsen T.O."/>
            <person name="Kjaerboelling I."/>
            <person name="Rothschild-Mancinelli K."/>
            <person name="Lyhne E.K."/>
            <person name="Kogle M.E."/>
            <person name="Barry K."/>
            <person name="Clum A."/>
            <person name="Na H."/>
            <person name="Ledsgaard L."/>
            <person name="Lin J."/>
            <person name="Lipzen A."/>
            <person name="Kuo A."/>
            <person name="Riley R."/>
            <person name="Mondo S."/>
            <person name="LaButti K."/>
            <person name="Haridas S."/>
            <person name="Pangalinan J."/>
            <person name="Salamov A.A."/>
            <person name="Simmons B.A."/>
            <person name="Magnuson J.K."/>
            <person name="Chen J."/>
            <person name="Drula E."/>
            <person name="Henrissat B."/>
            <person name="Wiebenga A."/>
            <person name="Lubbers R.J."/>
            <person name="Gomes A.C."/>
            <person name="Makela M.R."/>
            <person name="Stajich J."/>
            <person name="Grigoriev I.V."/>
            <person name="Mortensen U.H."/>
            <person name="De vries R.P."/>
            <person name="Baker S.E."/>
            <person name="Andersen M.R."/>
        </authorList>
    </citation>
    <scope>NUCLEOTIDE SEQUENCE [LARGE SCALE GENOMIC DNA]</scope>
    <source>
        <strain evidence="3 4">CBS 600.67</strain>
    </source>
</reference>
<name>A0ABR4I4X6_9EURO</name>
<protein>
    <submittedName>
        <fullName evidence="3">Kinase-like domain-containing protein</fullName>
    </submittedName>
</protein>
<dbReference type="Gene3D" id="1.10.510.10">
    <property type="entry name" value="Transferase(Phosphotransferase) domain 1"/>
    <property type="match status" value="1"/>
</dbReference>
<dbReference type="SUPFAM" id="SSF56112">
    <property type="entry name" value="Protein kinase-like (PK-like)"/>
    <property type="match status" value="1"/>
</dbReference>
<dbReference type="PROSITE" id="PS50011">
    <property type="entry name" value="PROTEIN_KINASE_DOM"/>
    <property type="match status" value="1"/>
</dbReference>
<organism evidence="3 4">
    <name type="scientific">Aspergillus cavernicola</name>
    <dbReference type="NCBI Taxonomy" id="176166"/>
    <lineage>
        <taxon>Eukaryota</taxon>
        <taxon>Fungi</taxon>
        <taxon>Dikarya</taxon>
        <taxon>Ascomycota</taxon>
        <taxon>Pezizomycotina</taxon>
        <taxon>Eurotiomycetes</taxon>
        <taxon>Eurotiomycetidae</taxon>
        <taxon>Eurotiales</taxon>
        <taxon>Aspergillaceae</taxon>
        <taxon>Aspergillus</taxon>
        <taxon>Aspergillus subgen. Nidulantes</taxon>
    </lineage>
</organism>